<reference evidence="2" key="1">
    <citation type="journal article" date="2012" name="Genome Biol. Evol.">
        <title>The Oxytricha trifallax Mitochondrial Genome.</title>
        <authorList>
            <person name="Swart E.C."/>
            <person name="Nowacki M."/>
            <person name="Shum J."/>
            <person name="Stiles H."/>
            <person name="Higgins B.P."/>
            <person name="Doak T.G."/>
            <person name="Schotanus K."/>
            <person name="Magrini V.J."/>
            <person name="Minx P."/>
            <person name="Mardis E.R."/>
            <person name="Landweber L.F."/>
        </authorList>
    </citation>
    <scope>NUCLEOTIDE SEQUENCE</scope>
</reference>
<proteinExistence type="predicted"/>
<keyword evidence="1" id="KW-0472">Membrane</keyword>
<dbReference type="AlphaFoldDB" id="G9HRF0"/>
<geneLocation type="mitochondrion" evidence="2"/>
<organism evidence="2">
    <name type="scientific">Oxytricha trifallax</name>
    <dbReference type="NCBI Taxonomy" id="1172189"/>
    <lineage>
        <taxon>Eukaryota</taxon>
        <taxon>Sar</taxon>
        <taxon>Alveolata</taxon>
        <taxon>Ciliophora</taxon>
        <taxon>Intramacronucleata</taxon>
        <taxon>Spirotrichea</taxon>
        <taxon>Stichotrichia</taxon>
        <taxon>Sporadotrichida</taxon>
        <taxon>Oxytrichidae</taxon>
        <taxon>Oxytrichinae</taxon>
        <taxon>Oxytricha</taxon>
    </lineage>
</organism>
<dbReference type="EMBL" id="JN383843">
    <property type="protein sequence ID" value="AEV66662.1"/>
    <property type="molecule type" value="Genomic_DNA"/>
</dbReference>
<keyword evidence="1" id="KW-1133">Transmembrane helix</keyword>
<feature type="transmembrane region" description="Helical" evidence="1">
    <location>
        <begin position="43"/>
        <end position="60"/>
    </location>
</feature>
<name>G9HRF0_9SPIT</name>
<gene>
    <name evidence="2" type="primary">orf549</name>
</gene>
<keyword evidence="2" id="KW-0496">Mitochondrion</keyword>
<sequence>MFLLFIKLNNSSLNTAYRFKTHFKNLNFYSMPHSILFIVRKRLNLVFSIIFLILILLFSII</sequence>
<accession>G9HRF0</accession>
<keyword evidence="1" id="KW-0812">Transmembrane</keyword>
<protein>
    <submittedName>
        <fullName evidence="2">Uncharacterized protein</fullName>
    </submittedName>
</protein>
<evidence type="ECO:0000256" key="1">
    <source>
        <dbReference type="SAM" id="Phobius"/>
    </source>
</evidence>
<evidence type="ECO:0000313" key="2">
    <source>
        <dbReference type="EMBL" id="AEV66662.1"/>
    </source>
</evidence>